<name>A0A1S0TKU0_LOALO</name>
<dbReference type="KEGG" id="loa:LOAG_12934"/>
<organism evidence="1">
    <name type="scientific">Loa loa</name>
    <name type="common">Eye worm</name>
    <name type="synonym">Filaria loa</name>
    <dbReference type="NCBI Taxonomy" id="7209"/>
    <lineage>
        <taxon>Eukaryota</taxon>
        <taxon>Metazoa</taxon>
        <taxon>Ecdysozoa</taxon>
        <taxon>Nematoda</taxon>
        <taxon>Chromadorea</taxon>
        <taxon>Rhabditida</taxon>
        <taxon>Spirurina</taxon>
        <taxon>Spiruromorpha</taxon>
        <taxon>Filarioidea</taxon>
        <taxon>Onchocercidae</taxon>
        <taxon>Loa</taxon>
    </lineage>
</organism>
<reference evidence="1" key="1">
    <citation type="submission" date="2012-04" db="EMBL/GenBank/DDBJ databases">
        <title>The Genome Sequence of Loa loa.</title>
        <authorList>
            <consortium name="The Broad Institute Genome Sequencing Platform"/>
            <consortium name="Broad Institute Genome Sequencing Center for Infectious Disease"/>
            <person name="Nutman T.B."/>
            <person name="Fink D.L."/>
            <person name="Russ C."/>
            <person name="Young S."/>
            <person name="Zeng Q."/>
            <person name="Gargeya S."/>
            <person name="Alvarado L."/>
            <person name="Berlin A."/>
            <person name="Chapman S.B."/>
            <person name="Chen Z."/>
            <person name="Freedman E."/>
            <person name="Gellesch M."/>
            <person name="Goldberg J."/>
            <person name="Griggs A."/>
            <person name="Gujja S."/>
            <person name="Heilman E.R."/>
            <person name="Heiman D."/>
            <person name="Howarth C."/>
            <person name="Mehta T."/>
            <person name="Neiman D."/>
            <person name="Pearson M."/>
            <person name="Roberts A."/>
            <person name="Saif S."/>
            <person name="Shea T."/>
            <person name="Shenoy N."/>
            <person name="Sisk P."/>
            <person name="Stolte C."/>
            <person name="Sykes S."/>
            <person name="White J."/>
            <person name="Yandava C."/>
            <person name="Haas B."/>
            <person name="Henn M.R."/>
            <person name="Nusbaum C."/>
            <person name="Birren B."/>
        </authorList>
    </citation>
    <scope>NUCLEOTIDE SEQUENCE [LARGE SCALE GENOMIC DNA]</scope>
</reference>
<gene>
    <name evidence="1" type="ORF">LOAG_12934</name>
</gene>
<feature type="non-terminal residue" evidence="1">
    <location>
        <position position="1"/>
    </location>
</feature>
<dbReference type="RefSeq" id="XP_003148494.1">
    <property type="nucleotide sequence ID" value="XM_003148446.1"/>
</dbReference>
<protein>
    <submittedName>
        <fullName evidence="1">Uncharacterized protein</fullName>
    </submittedName>
</protein>
<dbReference type="InParanoid" id="A0A1S0TKU0"/>
<dbReference type="AlphaFoldDB" id="A0A1S0TKU0"/>
<dbReference type="CTD" id="9950403"/>
<proteinExistence type="predicted"/>
<dbReference type="EMBL" id="JH712323">
    <property type="protein sequence ID" value="EFO15575.1"/>
    <property type="molecule type" value="Genomic_DNA"/>
</dbReference>
<accession>A0A1S0TKU0</accession>
<dbReference type="GeneID" id="9950403"/>
<sequence length="59" mass="6222">IDSTVVTNSIGGNDFISVMDLAHKTNSAIAANSIVETHSVTIPDLSGFNQLNQLNPLLL</sequence>
<evidence type="ECO:0000313" key="1">
    <source>
        <dbReference type="EMBL" id="EFO15575.1"/>
    </source>
</evidence>